<feature type="compositionally biased region" description="Low complexity" evidence="1">
    <location>
        <begin position="628"/>
        <end position="641"/>
    </location>
</feature>
<evidence type="ECO:0000313" key="2">
    <source>
        <dbReference type="EMBL" id="ANZ76666.1"/>
    </source>
</evidence>
<dbReference type="InterPro" id="IPR026241">
    <property type="entry name" value="GIP4"/>
</dbReference>
<dbReference type="GO" id="GO:0008157">
    <property type="term" value="F:protein phosphatase 1 binding"/>
    <property type="evidence" value="ECO:0007669"/>
    <property type="project" value="InterPro"/>
</dbReference>
<dbReference type="PRINTS" id="PR02082">
    <property type="entry name" value="GLC7IP4"/>
</dbReference>
<feature type="compositionally biased region" description="Polar residues" evidence="1">
    <location>
        <begin position="643"/>
        <end position="667"/>
    </location>
</feature>
<gene>
    <name evidence="2" type="primary">GIP4</name>
    <name evidence="2" type="ORF">ATY40_BA7503839</name>
</gene>
<evidence type="ECO:0000313" key="3">
    <source>
        <dbReference type="Proteomes" id="UP000094565"/>
    </source>
</evidence>
<protein>
    <submittedName>
        <fullName evidence="2">BA75_03839T0</fullName>
    </submittedName>
</protein>
<feature type="compositionally biased region" description="Polar residues" evidence="1">
    <location>
        <begin position="696"/>
        <end position="712"/>
    </location>
</feature>
<sequence>MSQQGVVAIAAAAASSPGVKNTVLLDSLDCKILQYRYGLTKLDKMIREIRCLKIKAKMKQFIPDQHYIMLLSGNVFNVHEQLLTRLSLLVNDRSFNSNQVINPPVVTKPINYDVIENLNDLTVTPKPPNLKDSLQSLDLFENLCMNAVQIYNKKIAQATNERNALRTPDITGTPVAMDLKQLEDLMLPLELSIIPNLISTNNRTQTTQESINIGIRNFEIYLVGQIVPAIEGSLNNLGSFIKQLETIKSVNQLVNTPHHQYLNHRVFITLLRLADLYSIMRKIGSRIAAHNYEHWTTLLKYNKALKKPIIEADVFFNQSKKNGILLTLINRLTKQGSVELVRVSTAIEFSKYSIDCYNLVRSVYLVLEKINIHWSPTVELARKKIASTPNESCQVDNKKAGGIESITSNLESSRLGSLKETTDTNPRIQVSGHLFPTDSAVPANRSRSSSVNSTSSTISRTSSLSSRVSPQLQRNGSITSQNRHSLAVPDSWTSPTPSANSNLNKSPLSRRHSVNLSSPRAKLSPTPSAIVASKSASSARKNSSASPALSPTRKDSVKVPLSNQIKEQAKPLTAQQRLQQHILNGSKRGTIQSKPFNEYSQNYDPRNHKSASNSSRNNSFQSALENPISSRNSSIQSSRNNSLRENLQKTNSNNISNEASTTNNNGTVARRGSISRKPDIHITSINEDSVHESFQEKASQPAASKTKTTLTVTRGRSRASSNVSSKSFETVGNLEVVKSVLSADDLTNKKVRFTGVPEYSEAEDKPSVNQNLKQFRQFVSRAPGLGGVRKKEKMLTAQEGLAFRRLHGKEDYDFEGFNRGADAVFPVDANGKVSMMSAINQPTNRKLKFGRLFKKGSSD</sequence>
<feature type="compositionally biased region" description="Low complexity" evidence="1">
    <location>
        <begin position="528"/>
        <end position="548"/>
    </location>
</feature>
<dbReference type="GO" id="GO:0019888">
    <property type="term" value="F:protein phosphatase regulator activity"/>
    <property type="evidence" value="ECO:0007669"/>
    <property type="project" value="InterPro"/>
</dbReference>
<feature type="compositionally biased region" description="Polar residues" evidence="1">
    <location>
        <begin position="475"/>
        <end position="484"/>
    </location>
</feature>
<reference evidence="2 3" key="1">
    <citation type="submission" date="2016-02" db="EMBL/GenBank/DDBJ databases">
        <title>Comparative genomic and transcriptomic foundation for Pichia pastoris.</title>
        <authorList>
            <person name="Love K.R."/>
            <person name="Shah K.A."/>
            <person name="Whittaker C.A."/>
            <person name="Wu J."/>
            <person name="Bartlett M.C."/>
            <person name="Ma D."/>
            <person name="Leeson R.L."/>
            <person name="Priest M."/>
            <person name="Young S.K."/>
            <person name="Love J.C."/>
        </authorList>
    </citation>
    <scope>NUCLEOTIDE SEQUENCE [LARGE SCALE GENOMIC DNA]</scope>
    <source>
        <strain evidence="2 3">ATCC 28485</strain>
    </source>
</reference>
<feature type="compositionally biased region" description="Polar residues" evidence="1">
    <location>
        <begin position="491"/>
        <end position="507"/>
    </location>
</feature>
<feature type="region of interest" description="Disordered" evidence="1">
    <location>
        <begin position="414"/>
        <end position="559"/>
    </location>
</feature>
<feature type="compositionally biased region" description="Polar residues" evidence="1">
    <location>
        <begin position="584"/>
        <end position="624"/>
    </location>
</feature>
<dbReference type="EMBL" id="CP014586">
    <property type="protein sequence ID" value="ANZ76666.1"/>
    <property type="molecule type" value="Genomic_DNA"/>
</dbReference>
<feature type="region of interest" description="Disordered" evidence="1">
    <location>
        <begin position="584"/>
        <end position="678"/>
    </location>
</feature>
<dbReference type="AlphaFoldDB" id="A0A1B2JF49"/>
<evidence type="ECO:0000256" key="1">
    <source>
        <dbReference type="SAM" id="MobiDB-lite"/>
    </source>
</evidence>
<feature type="region of interest" description="Disordered" evidence="1">
    <location>
        <begin position="692"/>
        <end position="718"/>
    </location>
</feature>
<feature type="compositionally biased region" description="Low complexity" evidence="1">
    <location>
        <begin position="439"/>
        <end position="474"/>
    </location>
</feature>
<keyword evidence="3" id="KW-1185">Reference proteome</keyword>
<dbReference type="GO" id="GO:0005737">
    <property type="term" value="C:cytoplasm"/>
    <property type="evidence" value="ECO:0007669"/>
    <property type="project" value="InterPro"/>
</dbReference>
<proteinExistence type="predicted"/>
<dbReference type="OrthoDB" id="4087202at2759"/>
<accession>A0A1B2JF49</accession>
<organism evidence="2 3">
    <name type="scientific">Komagataella pastoris</name>
    <name type="common">Yeast</name>
    <name type="synonym">Pichia pastoris</name>
    <dbReference type="NCBI Taxonomy" id="4922"/>
    <lineage>
        <taxon>Eukaryota</taxon>
        <taxon>Fungi</taxon>
        <taxon>Dikarya</taxon>
        <taxon>Ascomycota</taxon>
        <taxon>Saccharomycotina</taxon>
        <taxon>Pichiomycetes</taxon>
        <taxon>Pichiales</taxon>
        <taxon>Pichiaceae</taxon>
        <taxon>Komagataella</taxon>
    </lineage>
</organism>
<name>A0A1B2JF49_PICPA</name>
<dbReference type="Proteomes" id="UP000094565">
    <property type="component" value="Chromosome 3"/>
</dbReference>